<proteinExistence type="predicted"/>
<evidence type="ECO:0000256" key="2">
    <source>
        <dbReference type="ARBA" id="ARBA00022692"/>
    </source>
</evidence>
<dbReference type="PANTHER" id="PTHR32322:SF9">
    <property type="entry name" value="AMINO-ACID METABOLITE EFFLUX PUMP-RELATED"/>
    <property type="match status" value="1"/>
</dbReference>
<evidence type="ECO:0000313" key="8">
    <source>
        <dbReference type="Proteomes" id="UP000280507"/>
    </source>
</evidence>
<comment type="subcellular location">
    <subcellularLocation>
        <location evidence="1">Membrane</location>
        <topology evidence="1">Multi-pass membrane protein</topology>
    </subcellularLocation>
</comment>
<keyword evidence="3 5" id="KW-1133">Transmembrane helix</keyword>
<protein>
    <submittedName>
        <fullName evidence="7">O-acetylserine/cysteine exporter</fullName>
    </submittedName>
</protein>
<dbReference type="PANTHER" id="PTHR32322">
    <property type="entry name" value="INNER MEMBRANE TRANSPORTER"/>
    <property type="match status" value="1"/>
</dbReference>
<gene>
    <name evidence="7" type="ORF">EBI00_15370</name>
</gene>
<feature type="transmembrane region" description="Helical" evidence="5">
    <location>
        <begin position="267"/>
        <end position="286"/>
    </location>
</feature>
<feature type="transmembrane region" description="Helical" evidence="5">
    <location>
        <begin position="86"/>
        <end position="108"/>
    </location>
</feature>
<feature type="transmembrane region" description="Helical" evidence="5">
    <location>
        <begin position="7"/>
        <end position="27"/>
    </location>
</feature>
<feature type="transmembrane region" description="Helical" evidence="5">
    <location>
        <begin position="138"/>
        <end position="161"/>
    </location>
</feature>
<evidence type="ECO:0000256" key="3">
    <source>
        <dbReference type="ARBA" id="ARBA00022989"/>
    </source>
</evidence>
<keyword evidence="4 5" id="KW-0472">Membrane</keyword>
<dbReference type="EMBL" id="RIZG01000014">
    <property type="protein sequence ID" value="RNF47927.1"/>
    <property type="molecule type" value="Genomic_DNA"/>
</dbReference>
<dbReference type="Gene3D" id="1.10.3730.20">
    <property type="match status" value="1"/>
</dbReference>
<feature type="transmembrane region" description="Helical" evidence="5">
    <location>
        <begin position="173"/>
        <end position="194"/>
    </location>
</feature>
<dbReference type="OrthoDB" id="7158585at2"/>
<feature type="transmembrane region" description="Helical" evidence="5">
    <location>
        <begin position="214"/>
        <end position="234"/>
    </location>
</feature>
<keyword evidence="2 5" id="KW-0812">Transmembrane</keyword>
<evidence type="ECO:0000256" key="4">
    <source>
        <dbReference type="ARBA" id="ARBA00023136"/>
    </source>
</evidence>
<keyword evidence="8" id="KW-1185">Reference proteome</keyword>
<feature type="domain" description="EamA" evidence="6">
    <location>
        <begin position="143"/>
        <end position="284"/>
    </location>
</feature>
<accession>A0A3M8PVH6</accession>
<evidence type="ECO:0000256" key="5">
    <source>
        <dbReference type="SAM" id="Phobius"/>
    </source>
</evidence>
<feature type="transmembrane region" description="Helical" evidence="5">
    <location>
        <begin position="241"/>
        <end position="261"/>
    </location>
</feature>
<dbReference type="Proteomes" id="UP000280507">
    <property type="component" value="Unassembled WGS sequence"/>
</dbReference>
<evidence type="ECO:0000313" key="7">
    <source>
        <dbReference type="EMBL" id="RNF47927.1"/>
    </source>
</evidence>
<reference evidence="7 8" key="1">
    <citation type="journal article" date="2012" name="Int. J. Syst. Evol. Microbiol.">
        <title>Marinomonas hwangdonensis sp. nov., isolated from seawater.</title>
        <authorList>
            <person name="Jung Y.T."/>
            <person name="Oh T.K."/>
            <person name="Yoon J.H."/>
        </authorList>
    </citation>
    <scope>NUCLEOTIDE SEQUENCE [LARGE SCALE GENOMIC DNA]</scope>
    <source>
        <strain evidence="7 8">HDW-15</strain>
    </source>
</reference>
<feature type="transmembrane region" description="Helical" evidence="5">
    <location>
        <begin position="58"/>
        <end position="80"/>
    </location>
</feature>
<sequence>MIRKDMFLALIIIVAWGFNFIVMRWGLDELTPMMLGGLRFLVIGLIGCFFFSRPNTPLLWCIGYALALNFGQFAFLFSAMSFGMPAGLASLVLQSQAIFTLLFAVLLLKETVRPYQVLAIGIAIGGLAVIGLDNDDTTMTALGFGLTLAAGSSWALGNIFTKTISRRGYDANLNLIVWSSWVPPVPFFLCAYFIDGGDVMWSNIVGLNIKSIATLAYLSLFATLAGYGLWSYLLSRYPAATVAPLTLGVPVVGLTSAEVFLSETVSMMQWWGIFIVLLGLMLNTFGGRWLKKVNQQPT</sequence>
<dbReference type="InterPro" id="IPR050638">
    <property type="entry name" value="AA-Vitamin_Transporters"/>
</dbReference>
<dbReference type="Pfam" id="PF00892">
    <property type="entry name" value="EamA"/>
    <property type="match status" value="2"/>
</dbReference>
<organism evidence="7 8">
    <name type="scientific">Marinomonas hwangdonensis</name>
    <dbReference type="NCBI Taxonomy" id="1053647"/>
    <lineage>
        <taxon>Bacteria</taxon>
        <taxon>Pseudomonadati</taxon>
        <taxon>Pseudomonadota</taxon>
        <taxon>Gammaproteobacteria</taxon>
        <taxon>Oceanospirillales</taxon>
        <taxon>Oceanospirillaceae</taxon>
        <taxon>Marinomonas</taxon>
    </lineage>
</organism>
<feature type="domain" description="EamA" evidence="6">
    <location>
        <begin position="6"/>
        <end position="131"/>
    </location>
</feature>
<feature type="transmembrane region" description="Helical" evidence="5">
    <location>
        <begin position="115"/>
        <end position="132"/>
    </location>
</feature>
<dbReference type="SUPFAM" id="SSF103481">
    <property type="entry name" value="Multidrug resistance efflux transporter EmrE"/>
    <property type="match status" value="2"/>
</dbReference>
<evidence type="ECO:0000256" key="1">
    <source>
        <dbReference type="ARBA" id="ARBA00004141"/>
    </source>
</evidence>
<name>A0A3M8PVH6_9GAMM</name>
<dbReference type="InterPro" id="IPR037185">
    <property type="entry name" value="EmrE-like"/>
</dbReference>
<evidence type="ECO:0000259" key="6">
    <source>
        <dbReference type="Pfam" id="PF00892"/>
    </source>
</evidence>
<feature type="transmembrane region" description="Helical" evidence="5">
    <location>
        <begin position="33"/>
        <end position="51"/>
    </location>
</feature>
<dbReference type="GO" id="GO:0016020">
    <property type="term" value="C:membrane"/>
    <property type="evidence" value="ECO:0007669"/>
    <property type="project" value="UniProtKB-SubCell"/>
</dbReference>
<dbReference type="InterPro" id="IPR000620">
    <property type="entry name" value="EamA_dom"/>
</dbReference>
<dbReference type="RefSeq" id="WP_123096812.1">
    <property type="nucleotide sequence ID" value="NZ_RIZG01000014.1"/>
</dbReference>
<dbReference type="AlphaFoldDB" id="A0A3M8PVH6"/>
<comment type="caution">
    <text evidence="7">The sequence shown here is derived from an EMBL/GenBank/DDBJ whole genome shotgun (WGS) entry which is preliminary data.</text>
</comment>